<keyword evidence="3" id="KW-1185">Reference proteome</keyword>
<proteinExistence type="predicted"/>
<feature type="region of interest" description="Disordered" evidence="1">
    <location>
        <begin position="1"/>
        <end position="56"/>
    </location>
</feature>
<dbReference type="AlphaFoldDB" id="A0A2T2NE72"/>
<feature type="compositionally biased region" description="Pro residues" evidence="1">
    <location>
        <begin position="31"/>
        <end position="42"/>
    </location>
</feature>
<dbReference type="Proteomes" id="UP000240883">
    <property type="component" value="Unassembled WGS sequence"/>
</dbReference>
<organism evidence="2 3">
    <name type="scientific">Corynespora cassiicola Philippines</name>
    <dbReference type="NCBI Taxonomy" id="1448308"/>
    <lineage>
        <taxon>Eukaryota</taxon>
        <taxon>Fungi</taxon>
        <taxon>Dikarya</taxon>
        <taxon>Ascomycota</taxon>
        <taxon>Pezizomycotina</taxon>
        <taxon>Dothideomycetes</taxon>
        <taxon>Pleosporomycetidae</taxon>
        <taxon>Pleosporales</taxon>
        <taxon>Corynesporascaceae</taxon>
        <taxon>Corynespora</taxon>
    </lineage>
</organism>
<evidence type="ECO:0000313" key="2">
    <source>
        <dbReference type="EMBL" id="PSN63734.1"/>
    </source>
</evidence>
<accession>A0A2T2NE72</accession>
<protein>
    <submittedName>
        <fullName evidence="2">Uncharacterized protein</fullName>
    </submittedName>
</protein>
<gene>
    <name evidence="2" type="ORF">BS50DRAFT_87612</name>
</gene>
<name>A0A2T2NE72_CORCC</name>
<evidence type="ECO:0000256" key="1">
    <source>
        <dbReference type="SAM" id="MobiDB-lite"/>
    </source>
</evidence>
<dbReference type="EMBL" id="KZ678139">
    <property type="protein sequence ID" value="PSN63734.1"/>
    <property type="molecule type" value="Genomic_DNA"/>
</dbReference>
<evidence type="ECO:0000313" key="3">
    <source>
        <dbReference type="Proteomes" id="UP000240883"/>
    </source>
</evidence>
<sequence>MTNVNALTARRARTRSATQSSSYSNMITSKPSPPTRKIPPTKPINVASLPPKGGSRANCLPARTRYNSKQPKPPIPSSPYHNMFPSFPMRPACLPACLPTLTPHPLPPYISLQATHQAFTARRHNGYLACTPRRSLNLTDKAIFSNPDPAITEVDGYVVYGANYTLFLLAISQPPSLSPAVIPKSPPSLLPSHPNTIPRPPSPQKPPQHANNATRQCNSTPRSAPSPPYSLRKSGGGRETVCLCVSIIPRCVGRFRASSRAPNARARRRLQRCKLESCSRPGVAESSHRSAYGQG</sequence>
<feature type="compositionally biased region" description="Pro residues" evidence="1">
    <location>
        <begin position="197"/>
        <end position="206"/>
    </location>
</feature>
<reference evidence="2 3" key="1">
    <citation type="journal article" date="2018" name="Front. Microbiol.">
        <title>Genome-Wide Analysis of Corynespora cassiicola Leaf Fall Disease Putative Effectors.</title>
        <authorList>
            <person name="Lopez D."/>
            <person name="Ribeiro S."/>
            <person name="Label P."/>
            <person name="Fumanal B."/>
            <person name="Venisse J.S."/>
            <person name="Kohler A."/>
            <person name="de Oliveira R.R."/>
            <person name="Labutti K."/>
            <person name="Lipzen A."/>
            <person name="Lail K."/>
            <person name="Bauer D."/>
            <person name="Ohm R.A."/>
            <person name="Barry K.W."/>
            <person name="Spatafora J."/>
            <person name="Grigoriev I.V."/>
            <person name="Martin F.M."/>
            <person name="Pujade-Renaud V."/>
        </authorList>
    </citation>
    <scope>NUCLEOTIDE SEQUENCE [LARGE SCALE GENOMIC DNA]</scope>
    <source>
        <strain evidence="2 3">Philippines</strain>
    </source>
</reference>
<feature type="compositionally biased region" description="Polar residues" evidence="1">
    <location>
        <begin position="209"/>
        <end position="223"/>
    </location>
</feature>
<feature type="region of interest" description="Disordered" evidence="1">
    <location>
        <begin position="182"/>
        <end position="236"/>
    </location>
</feature>